<feature type="coiled-coil region" evidence="1">
    <location>
        <begin position="244"/>
        <end position="285"/>
    </location>
</feature>
<reference evidence="3 4" key="1">
    <citation type="submission" date="2023-10" db="EMBL/GenBank/DDBJ databases">
        <title>Characteristics and mechanism of a salt-tolerant marine origin heterotrophic nitrifying- aerobic denitrifying bacteria Marinobacter xestospongiae HN1.</title>
        <authorList>
            <person name="Qi R."/>
        </authorList>
    </citation>
    <scope>NUCLEOTIDE SEQUENCE [LARGE SCALE GENOMIC DNA]</scope>
    <source>
        <strain evidence="3 4">HN1</strain>
    </source>
</reference>
<evidence type="ECO:0000313" key="3">
    <source>
        <dbReference type="EMBL" id="MDV2078647.1"/>
    </source>
</evidence>
<name>A0ABU3VXB9_9GAMM</name>
<gene>
    <name evidence="3" type="ORF">RYS15_08115</name>
</gene>
<evidence type="ECO:0000313" key="4">
    <source>
        <dbReference type="Proteomes" id="UP001269819"/>
    </source>
</evidence>
<dbReference type="EMBL" id="JAWIIJ010000004">
    <property type="protein sequence ID" value="MDV2078647.1"/>
    <property type="molecule type" value="Genomic_DNA"/>
</dbReference>
<accession>A0ABU3VXB9</accession>
<dbReference type="Proteomes" id="UP001269819">
    <property type="component" value="Unassembled WGS sequence"/>
</dbReference>
<proteinExistence type="predicted"/>
<protein>
    <recommendedName>
        <fullName evidence="5">Flagellar hook-associated protein</fullName>
    </recommendedName>
</protein>
<feature type="region of interest" description="Disordered" evidence="2">
    <location>
        <begin position="1"/>
        <end position="45"/>
    </location>
</feature>
<keyword evidence="1" id="KW-0175">Coiled coil</keyword>
<evidence type="ECO:0008006" key="5">
    <source>
        <dbReference type="Google" id="ProtNLM"/>
    </source>
</evidence>
<sequence>MKPELPVNRASAPHRPSSGVQGQSGPSSSDKAPSAQAGRREHSAMAVRVERHGRWDLLGRAQSQLSHLQGAEKAVVDSYRELLQLMRQLERSQARGDQLSSRVADLRKQLKQTPHLDGNLRLQHQEGPRQASYLLDRVDLLSPRPQGERLNIQLPNGQPLTLQLAANSSPDDQLRQLQQAFEPHGLKADRNDQGQLRLRGSEALLSSPWVFRGQGIRVPAGNPVPIQLGAEPDQLSQLQAGLDKGNVQAEKQRLRDLLSTLEQQRRTLENQRQQLLQQISQLRTSDTGQTEQHLELSGAVRQTLQNGDFTLQLNTLMAQANVSRFSVVALLGR</sequence>
<dbReference type="RefSeq" id="WP_316973371.1">
    <property type="nucleotide sequence ID" value="NZ_JAWIIJ010000004.1"/>
</dbReference>
<comment type="caution">
    <text evidence="3">The sequence shown here is derived from an EMBL/GenBank/DDBJ whole genome shotgun (WGS) entry which is preliminary data.</text>
</comment>
<keyword evidence="4" id="KW-1185">Reference proteome</keyword>
<evidence type="ECO:0000256" key="2">
    <source>
        <dbReference type="SAM" id="MobiDB-lite"/>
    </source>
</evidence>
<feature type="compositionally biased region" description="Low complexity" evidence="2">
    <location>
        <begin position="16"/>
        <end position="29"/>
    </location>
</feature>
<evidence type="ECO:0000256" key="1">
    <source>
        <dbReference type="SAM" id="Coils"/>
    </source>
</evidence>
<organism evidence="3 4">
    <name type="scientific">Marinobacter xestospongiae</name>
    <dbReference type="NCBI Taxonomy" id="994319"/>
    <lineage>
        <taxon>Bacteria</taxon>
        <taxon>Pseudomonadati</taxon>
        <taxon>Pseudomonadota</taxon>
        <taxon>Gammaproteobacteria</taxon>
        <taxon>Pseudomonadales</taxon>
        <taxon>Marinobacteraceae</taxon>
        <taxon>Marinobacter</taxon>
    </lineage>
</organism>